<dbReference type="EMBL" id="PDJJ01000001">
    <property type="protein sequence ID" value="PFG43151.1"/>
    <property type="molecule type" value="Genomic_DNA"/>
</dbReference>
<gene>
    <name evidence="1" type="ORF">ATJ88_1835</name>
</gene>
<evidence type="ECO:0000313" key="2">
    <source>
        <dbReference type="Proteomes" id="UP000224130"/>
    </source>
</evidence>
<reference evidence="1 2" key="1">
    <citation type="submission" date="2017-10" db="EMBL/GenBank/DDBJ databases">
        <title>Sequencing the genomes of 1000 actinobacteria strains.</title>
        <authorList>
            <person name="Klenk H.-P."/>
        </authorList>
    </citation>
    <scope>NUCLEOTIDE SEQUENCE [LARGE SCALE GENOMIC DNA]</scope>
    <source>
        <strain evidence="1 2">DSM 21863</strain>
    </source>
</reference>
<keyword evidence="2" id="KW-1185">Reference proteome</keyword>
<organism evidence="1 2">
    <name type="scientific">Isoptericola jiangsuensis</name>
    <dbReference type="NCBI Taxonomy" id="548579"/>
    <lineage>
        <taxon>Bacteria</taxon>
        <taxon>Bacillati</taxon>
        <taxon>Actinomycetota</taxon>
        <taxon>Actinomycetes</taxon>
        <taxon>Micrococcales</taxon>
        <taxon>Promicromonosporaceae</taxon>
        <taxon>Isoptericola</taxon>
    </lineage>
</organism>
<dbReference type="Proteomes" id="UP000224130">
    <property type="component" value="Unassembled WGS sequence"/>
</dbReference>
<comment type="caution">
    <text evidence="1">The sequence shown here is derived from an EMBL/GenBank/DDBJ whole genome shotgun (WGS) entry which is preliminary data.</text>
</comment>
<evidence type="ECO:0000313" key="1">
    <source>
        <dbReference type="EMBL" id="PFG43151.1"/>
    </source>
</evidence>
<protein>
    <submittedName>
        <fullName evidence="1">Uncharacterized protein</fullName>
    </submittedName>
</protein>
<accession>A0A2A9EXB1</accession>
<name>A0A2A9EXB1_9MICO</name>
<dbReference type="AlphaFoldDB" id="A0A2A9EXB1"/>
<sequence length="452" mass="47795">MAMALRTEIDLPTLRVTLDPATAEAVLATVRGRGRPKEVVRCTLRELGLPTSVFARVTEARLTVPSALLAELTPAVADLGASPVRPHNALWLEIPSPRGLLPVVPWERLLAPLGRPLYRLPFHPVRPQRPEGRLTVGLLVADDADAAGTAVALADQYAANVPGLTLHVFTGARSWSETAARLGDAGHVLVHRPPAADAPPTDHATELVPHPWLRWVLDTVDGARLDVVHVVAPGLLADGRGALALPDPVHRRRGEPPVVESVELVEVLTQVGAVALTLAPPPSSHDASGLRELADDVARLRPGLTAVHDLADDPAATQLGAALRTVLAPRDEAVVLPAVSAWLNPLFLDTVTDADVEVDGTAWTSDMQLLDDGGSALLPHATRAAARDLPDAWVASAARSIEQLQMAWLPAAADRAADPAAVSALDKVARLLDRYVPDDPAPRHRPDPGGTP</sequence>
<proteinExistence type="predicted"/>